<sequence>MGKLPIVFYNLYCGAPSWDAECPIHINCNNALFLTTTGGVCAKVVEEFEHRIESQTKLKKKTSKDAIVSQGNKSLLKHGSGDIQELKQTLHTTKAGMYCLAVHVQGKDLISGTILHGCMHLVDLAGSERVDKYKVAEDRLKVAQHINKSLSALGDGVSSLAQKNSHVPYKNNKLTQSLQDSLGGQAKTLMFVHISPELDAVGETISNLKFAERVATIELGVARVNKDSADVKELKEQNGDILADQKSDTNGRCCNIEVRNNSALLRQKRQSFNLDELQGNSPPWPLVSSHGQIYREDDKETVSRLVVSAIATGLGTVAHTLGTLVPVIGVSRFTVAATTIETVAVVFDNL</sequence>
<comment type="caution">
    <text evidence="4">The sequence shown here is derived from an EMBL/GenBank/DDBJ whole genome shotgun (WGS) entry which is preliminary data.</text>
</comment>
<gene>
    <name evidence="4" type="ORF">TEA_005374</name>
</gene>
<dbReference type="AlphaFoldDB" id="A0A4S4DLG8"/>
<reference evidence="4 5" key="1">
    <citation type="journal article" date="2018" name="Proc. Natl. Acad. Sci. U.S.A.">
        <title>Draft genome sequence of Camellia sinensis var. sinensis provides insights into the evolution of the tea genome and tea quality.</title>
        <authorList>
            <person name="Wei C."/>
            <person name="Yang H."/>
            <person name="Wang S."/>
            <person name="Zhao J."/>
            <person name="Liu C."/>
            <person name="Gao L."/>
            <person name="Xia E."/>
            <person name="Lu Y."/>
            <person name="Tai Y."/>
            <person name="She G."/>
            <person name="Sun J."/>
            <person name="Cao H."/>
            <person name="Tong W."/>
            <person name="Gao Q."/>
            <person name="Li Y."/>
            <person name="Deng W."/>
            <person name="Jiang X."/>
            <person name="Wang W."/>
            <person name="Chen Q."/>
            <person name="Zhang S."/>
            <person name="Li H."/>
            <person name="Wu J."/>
            <person name="Wang P."/>
            <person name="Li P."/>
            <person name="Shi C."/>
            <person name="Zheng F."/>
            <person name="Jian J."/>
            <person name="Huang B."/>
            <person name="Shan D."/>
            <person name="Shi M."/>
            <person name="Fang C."/>
            <person name="Yue Y."/>
            <person name="Li F."/>
            <person name="Li D."/>
            <person name="Wei S."/>
            <person name="Han B."/>
            <person name="Jiang C."/>
            <person name="Yin Y."/>
            <person name="Xia T."/>
            <person name="Zhang Z."/>
            <person name="Bennetzen J.L."/>
            <person name="Zhao S."/>
            <person name="Wan X."/>
        </authorList>
    </citation>
    <scope>NUCLEOTIDE SEQUENCE [LARGE SCALE GENOMIC DNA]</scope>
    <source>
        <strain evidence="5">cv. Shuchazao</strain>
        <tissue evidence="4">Leaf</tissue>
    </source>
</reference>
<dbReference type="Pfam" id="PF00225">
    <property type="entry name" value="Kinesin"/>
    <property type="match status" value="1"/>
</dbReference>
<dbReference type="PANTHER" id="PTHR47972">
    <property type="entry name" value="KINESIN-LIKE PROTEIN KLP-3"/>
    <property type="match status" value="1"/>
</dbReference>
<dbReference type="SMART" id="SM00129">
    <property type="entry name" value="KISc"/>
    <property type="match status" value="1"/>
</dbReference>
<dbReference type="GO" id="GO:0015630">
    <property type="term" value="C:microtubule cytoskeleton"/>
    <property type="evidence" value="ECO:0007669"/>
    <property type="project" value="TreeGrafter"/>
</dbReference>
<evidence type="ECO:0000256" key="1">
    <source>
        <dbReference type="ARBA" id="ARBA00023175"/>
    </source>
</evidence>
<dbReference type="InterPro" id="IPR001752">
    <property type="entry name" value="Kinesin_motor_dom"/>
</dbReference>
<dbReference type="FunFam" id="3.40.850.10:FF:000373">
    <property type="entry name" value="p-loop nucleoside triphosphate hydrolase superfamily protein with CH (Calponin Homology) domain"/>
    <property type="match status" value="1"/>
</dbReference>
<keyword evidence="1" id="KW-0505">Motor protein</keyword>
<evidence type="ECO:0000256" key="2">
    <source>
        <dbReference type="PROSITE-ProRule" id="PRU00283"/>
    </source>
</evidence>
<feature type="domain" description="Kinesin motor" evidence="3">
    <location>
        <begin position="102"/>
        <end position="217"/>
    </location>
</feature>
<dbReference type="PANTHER" id="PTHR47972:SF39">
    <property type="entry name" value="KINESIN-LIKE PROTEIN KIN-14I"/>
    <property type="match status" value="1"/>
</dbReference>
<dbReference type="STRING" id="542762.A0A4S4DLG8"/>
<dbReference type="GO" id="GO:0007018">
    <property type="term" value="P:microtubule-based movement"/>
    <property type="evidence" value="ECO:0007669"/>
    <property type="project" value="InterPro"/>
</dbReference>
<dbReference type="InterPro" id="IPR027640">
    <property type="entry name" value="Kinesin-like_fam"/>
</dbReference>
<organism evidence="4 5">
    <name type="scientific">Camellia sinensis var. sinensis</name>
    <name type="common">China tea</name>
    <dbReference type="NCBI Taxonomy" id="542762"/>
    <lineage>
        <taxon>Eukaryota</taxon>
        <taxon>Viridiplantae</taxon>
        <taxon>Streptophyta</taxon>
        <taxon>Embryophyta</taxon>
        <taxon>Tracheophyta</taxon>
        <taxon>Spermatophyta</taxon>
        <taxon>Magnoliopsida</taxon>
        <taxon>eudicotyledons</taxon>
        <taxon>Gunneridae</taxon>
        <taxon>Pentapetalae</taxon>
        <taxon>asterids</taxon>
        <taxon>Ericales</taxon>
        <taxon>Theaceae</taxon>
        <taxon>Camellia</taxon>
    </lineage>
</organism>
<keyword evidence="5" id="KW-1185">Reference proteome</keyword>
<comment type="similarity">
    <text evidence="2">Belongs to the TRAFAC class myosin-kinesin ATPase superfamily. Kinesin family.</text>
</comment>
<dbReference type="Gene3D" id="3.40.850.10">
    <property type="entry name" value="Kinesin motor domain"/>
    <property type="match status" value="1"/>
</dbReference>
<dbReference type="InterPro" id="IPR027417">
    <property type="entry name" value="P-loop_NTPase"/>
</dbReference>
<dbReference type="GO" id="GO:0005524">
    <property type="term" value="F:ATP binding"/>
    <property type="evidence" value="ECO:0007669"/>
    <property type="project" value="InterPro"/>
</dbReference>
<dbReference type="PROSITE" id="PS50067">
    <property type="entry name" value="KINESIN_MOTOR_2"/>
    <property type="match status" value="1"/>
</dbReference>
<protein>
    <recommendedName>
        <fullName evidence="3">Kinesin motor domain-containing protein</fullName>
    </recommendedName>
</protein>
<dbReference type="PRINTS" id="PR00380">
    <property type="entry name" value="KINESINHEAVY"/>
</dbReference>
<dbReference type="InterPro" id="IPR036961">
    <property type="entry name" value="Kinesin_motor_dom_sf"/>
</dbReference>
<evidence type="ECO:0000313" key="5">
    <source>
        <dbReference type="Proteomes" id="UP000306102"/>
    </source>
</evidence>
<comment type="caution">
    <text evidence="2">Lacks conserved residue(s) required for the propagation of feature annotation.</text>
</comment>
<dbReference type="EMBL" id="SDRB02010871">
    <property type="protein sequence ID" value="THG03788.1"/>
    <property type="molecule type" value="Genomic_DNA"/>
</dbReference>
<evidence type="ECO:0000313" key="4">
    <source>
        <dbReference type="EMBL" id="THG03788.1"/>
    </source>
</evidence>
<dbReference type="SUPFAM" id="SSF52540">
    <property type="entry name" value="P-loop containing nucleoside triphosphate hydrolases"/>
    <property type="match status" value="1"/>
</dbReference>
<name>A0A4S4DLG8_CAMSN</name>
<evidence type="ECO:0000259" key="3">
    <source>
        <dbReference type="PROSITE" id="PS50067"/>
    </source>
</evidence>
<dbReference type="Proteomes" id="UP000306102">
    <property type="component" value="Unassembled WGS sequence"/>
</dbReference>
<dbReference type="GO" id="GO:0008017">
    <property type="term" value="F:microtubule binding"/>
    <property type="evidence" value="ECO:0007669"/>
    <property type="project" value="InterPro"/>
</dbReference>
<proteinExistence type="inferred from homology"/>
<dbReference type="GO" id="GO:0003777">
    <property type="term" value="F:microtubule motor activity"/>
    <property type="evidence" value="ECO:0007669"/>
    <property type="project" value="InterPro"/>
</dbReference>
<accession>A0A4S4DLG8</accession>